<dbReference type="CDD" id="cd20237">
    <property type="entry name" value="PFM_LIN24-like"/>
    <property type="match status" value="1"/>
</dbReference>
<sequence length="304" mass="34743">MAAFVTIKMSEDKVYQINLQELIEEYVWSCFQDDLGCIRGIFNRKPKFYFDIRWGYLDFTHRTESKERPVTGNVNQRNVELYYSEYENKTNTKQSYTFSTSRETTATTSIELQENYTIGAETNLEVDLAGIVKFGGGVNGSLSVTETKGQEFTETLTWNIDTNVVVPRWNRARATLFVYEQPSILDFTVTTTLSLPKKTLPVSIRRKRDDKIVKTYYITNLNAIFAEYNQKHGTDEKRIVKIETRPVEGSSIDEVIAVITSNGTCKNVSWKNQHVQVQCTPIEGAPPEACSENEPSERSEDDGE</sequence>
<proteinExistence type="predicted"/>
<reference evidence="2" key="1">
    <citation type="submission" date="2022-11" db="EMBL/GenBank/DDBJ databases">
        <title>Centuries of genome instability and evolution in soft-shell clam transmissible cancer (bioRxiv).</title>
        <authorList>
            <person name="Hart S.F.M."/>
            <person name="Yonemitsu M.A."/>
            <person name="Giersch R.M."/>
            <person name="Beal B.F."/>
            <person name="Arriagada G."/>
            <person name="Davis B.W."/>
            <person name="Ostrander E.A."/>
            <person name="Goff S.P."/>
            <person name="Metzger M.J."/>
        </authorList>
    </citation>
    <scope>NUCLEOTIDE SEQUENCE</scope>
    <source>
        <strain evidence="2">MELC-2E11</strain>
        <tissue evidence="2">Siphon/mantle</tissue>
    </source>
</reference>
<evidence type="ECO:0000256" key="1">
    <source>
        <dbReference type="SAM" id="MobiDB-lite"/>
    </source>
</evidence>
<organism evidence="2 3">
    <name type="scientific">Mya arenaria</name>
    <name type="common">Soft-shell clam</name>
    <dbReference type="NCBI Taxonomy" id="6604"/>
    <lineage>
        <taxon>Eukaryota</taxon>
        <taxon>Metazoa</taxon>
        <taxon>Spiralia</taxon>
        <taxon>Lophotrochozoa</taxon>
        <taxon>Mollusca</taxon>
        <taxon>Bivalvia</taxon>
        <taxon>Autobranchia</taxon>
        <taxon>Heteroconchia</taxon>
        <taxon>Euheterodonta</taxon>
        <taxon>Imparidentia</taxon>
        <taxon>Neoheterodontei</taxon>
        <taxon>Myida</taxon>
        <taxon>Myoidea</taxon>
        <taxon>Myidae</taxon>
        <taxon>Mya</taxon>
    </lineage>
</organism>
<dbReference type="PANTHER" id="PTHR39369:SF6">
    <property type="entry name" value="LIN-24 (TWENTY-FOUR) LIKE"/>
    <property type="match status" value="1"/>
</dbReference>
<name>A0ABY7DPC9_MYAAR</name>
<protein>
    <submittedName>
        <fullName evidence="2">Uncharacterized protein</fullName>
    </submittedName>
</protein>
<dbReference type="EMBL" id="CP111014">
    <property type="protein sequence ID" value="WAQ98451.1"/>
    <property type="molecule type" value="Genomic_DNA"/>
</dbReference>
<dbReference type="SUPFAM" id="SSF56973">
    <property type="entry name" value="Aerolisin/ETX pore-forming domain"/>
    <property type="match status" value="1"/>
</dbReference>
<accession>A0ABY7DPC9</accession>
<gene>
    <name evidence="2" type="ORF">MAR_022824</name>
</gene>
<keyword evidence="3" id="KW-1185">Reference proteome</keyword>
<dbReference type="PANTHER" id="PTHR39369">
    <property type="entry name" value="LIN-24 (TWENTY-FOUR) LIKE"/>
    <property type="match status" value="1"/>
</dbReference>
<evidence type="ECO:0000313" key="3">
    <source>
        <dbReference type="Proteomes" id="UP001164746"/>
    </source>
</evidence>
<feature type="region of interest" description="Disordered" evidence="1">
    <location>
        <begin position="283"/>
        <end position="304"/>
    </location>
</feature>
<dbReference type="Proteomes" id="UP001164746">
    <property type="component" value="Chromosome 3"/>
</dbReference>
<evidence type="ECO:0000313" key="2">
    <source>
        <dbReference type="EMBL" id="WAQ98451.1"/>
    </source>
</evidence>
<dbReference type="Gene3D" id="2.170.15.10">
    <property type="entry name" value="Proaerolysin, chain A, domain 3"/>
    <property type="match status" value="1"/>
</dbReference>